<dbReference type="EC" id="3.4.24.-" evidence="13"/>
<dbReference type="Gene3D" id="3.10.170.10">
    <property type="match status" value="1"/>
</dbReference>
<dbReference type="SUPFAM" id="SSF55486">
    <property type="entry name" value="Metalloproteases ('zincins'), catalytic domain"/>
    <property type="match status" value="1"/>
</dbReference>
<evidence type="ECO:0000256" key="12">
    <source>
        <dbReference type="PIRSR" id="PIRSR601842-2"/>
    </source>
</evidence>
<proteinExistence type="inferred from homology"/>
<protein>
    <recommendedName>
        <fullName evidence="13">Extracellular metalloproteinase</fullName>
        <ecNumber evidence="13">3.4.24.-</ecNumber>
    </recommendedName>
    <alternativeName>
        <fullName evidence="13">Fungalysin</fullName>
    </alternativeName>
</protein>
<feature type="active site" evidence="11">
    <location>
        <position position="501"/>
    </location>
</feature>
<keyword evidence="16" id="KW-1185">Reference proteome</keyword>
<keyword evidence="4 13" id="KW-0645">Protease</keyword>
<evidence type="ECO:0000256" key="7">
    <source>
        <dbReference type="ARBA" id="ARBA00022801"/>
    </source>
</evidence>
<dbReference type="EMBL" id="JANBPT010001076">
    <property type="protein sequence ID" value="KAJ1910245.1"/>
    <property type="molecule type" value="Genomic_DNA"/>
</dbReference>
<feature type="binding site" evidence="12">
    <location>
        <position position="530"/>
    </location>
    <ligand>
        <name>Zn(2+)</name>
        <dbReference type="ChEBI" id="CHEBI:29105"/>
        <note>catalytic</note>
    </ligand>
</feature>
<keyword evidence="7 13" id="KW-0378">Hydrolase</keyword>
<comment type="cofactor">
    <cofactor evidence="12">
        <name>Zn(2+)</name>
        <dbReference type="ChEBI" id="CHEBI:29105"/>
    </cofactor>
    <text evidence="12">Binds 1 zinc ion per subunit.</text>
</comment>
<feature type="binding site" evidence="12">
    <location>
        <position position="500"/>
    </location>
    <ligand>
        <name>Zn(2+)</name>
        <dbReference type="ChEBI" id="CHEBI:29105"/>
        <note>catalytic</note>
    </ligand>
</feature>
<dbReference type="InterPro" id="IPR001842">
    <property type="entry name" value="Peptidase_M36"/>
</dbReference>
<keyword evidence="10 13" id="KW-0865">Zymogen</keyword>
<evidence type="ECO:0000256" key="4">
    <source>
        <dbReference type="ARBA" id="ARBA00022670"/>
    </source>
</evidence>
<comment type="caution">
    <text evidence="15">The sequence shown here is derived from an EMBL/GenBank/DDBJ whole genome shotgun (WGS) entry which is preliminary data.</text>
</comment>
<evidence type="ECO:0000256" key="9">
    <source>
        <dbReference type="ARBA" id="ARBA00023049"/>
    </source>
</evidence>
<feature type="binding site" evidence="12">
    <location>
        <position position="315"/>
    </location>
    <ligand>
        <name>Zn(2+)</name>
        <dbReference type="ChEBI" id="CHEBI:29105"/>
        <note>catalytic</note>
    </ligand>
</feature>
<keyword evidence="9 13" id="KW-0482">Metalloprotease</keyword>
<dbReference type="Gene3D" id="1.10.390.10">
    <property type="entry name" value="Neutral Protease Domain 2"/>
    <property type="match status" value="1"/>
</dbReference>
<evidence type="ECO:0000256" key="1">
    <source>
        <dbReference type="ARBA" id="ARBA00004613"/>
    </source>
</evidence>
<evidence type="ECO:0000256" key="5">
    <source>
        <dbReference type="ARBA" id="ARBA00022723"/>
    </source>
</evidence>
<feature type="domain" description="FTP" evidence="14">
    <location>
        <begin position="88"/>
        <end position="134"/>
    </location>
</feature>
<dbReference type="OrthoDB" id="3227768at2759"/>
<dbReference type="InterPro" id="IPR027268">
    <property type="entry name" value="Peptidase_M4/M1_CTD_sf"/>
</dbReference>
<accession>A0A9W7ZKX5</accession>
<dbReference type="GO" id="GO:0008270">
    <property type="term" value="F:zinc ion binding"/>
    <property type="evidence" value="ECO:0007669"/>
    <property type="project" value="InterPro"/>
</dbReference>
<reference evidence="15" key="1">
    <citation type="submission" date="2022-07" db="EMBL/GenBank/DDBJ databases">
        <title>Phylogenomic reconstructions and comparative analyses of Kickxellomycotina fungi.</title>
        <authorList>
            <person name="Reynolds N.K."/>
            <person name="Stajich J.E."/>
            <person name="Barry K."/>
            <person name="Grigoriev I.V."/>
            <person name="Crous P."/>
            <person name="Smith M.E."/>
        </authorList>
    </citation>
    <scope>NUCLEOTIDE SEQUENCE</scope>
    <source>
        <strain evidence="15">RSA 861</strain>
    </source>
</reference>
<dbReference type="GO" id="GO:0006508">
    <property type="term" value="P:proteolysis"/>
    <property type="evidence" value="ECO:0007669"/>
    <property type="project" value="UniProtKB-KW"/>
</dbReference>
<evidence type="ECO:0000313" key="15">
    <source>
        <dbReference type="EMBL" id="KAJ1910245.1"/>
    </source>
</evidence>
<organism evidence="15 16">
    <name type="scientific">Tieghemiomyces parasiticus</name>
    <dbReference type="NCBI Taxonomy" id="78921"/>
    <lineage>
        <taxon>Eukaryota</taxon>
        <taxon>Fungi</taxon>
        <taxon>Fungi incertae sedis</taxon>
        <taxon>Zoopagomycota</taxon>
        <taxon>Kickxellomycotina</taxon>
        <taxon>Dimargaritomycetes</taxon>
        <taxon>Dimargaritales</taxon>
        <taxon>Dimargaritaceae</taxon>
        <taxon>Tieghemiomyces</taxon>
    </lineage>
</organism>
<evidence type="ECO:0000256" key="6">
    <source>
        <dbReference type="ARBA" id="ARBA00022729"/>
    </source>
</evidence>
<sequence>MHSVSLLSALGVSLLLSSGAAAHASPRRNIQPFGPDLAHRSFVKLDPSAASFRHFRAPTSRGGGSCLDVALAEARAHTGLDAEHVLVKDAYRSDHNGVTHVYLRQLYEGAEIINADMNINLDDACNVISVGSSFHPDAKPAHAQPAPTRKPEPVTHESLWAHFREQAGLLGQVVFGFNPLTAGLDLWREGHVAETLLTTSDPLALADRAAAATTMLSPKDALHRLFDHIGALLPENHDIHLEHVASLTGEPYMVLDNVPHAVDRRVPVKLLYILNAEGALERVWDMEVEMEENWLHAHVSTATGQVLSLVDWVSDAQYHVYPLGINDPLDGNRTLLTDPHDKEASPLGWHDKGQGEKFTDTRGNNVYAQENLEGANQWVNNHRPSGGEGLIFDFPLDLTANPGTYLDAAVTNLFYINNMVHDLFYRYGFNEKAGNFQDNNFGKGGQGGDAVIANAQDGSGYNNANFATPPDGRHGKMRMYVWNGIQPNRDGDLESGIVIHEYAHGISTRLTGGPANSGCLGWGEAGGMGEGWGDFFATILRTTPSTLNTAIFPMGEYANAGSGIRRYSYSTNMTVNPSTYKIMDRPGYWGVHAKGEVWAEMLYEVFWALVDEHGYTEDWFSASPHHGNTLALQLVVDGLSLQPCRPNFMDARDAIIQADAVLTGGQNHCLLWKAFAKRGLGVDANIRGDTPWGGGVRSDSFKTPSEC</sequence>
<keyword evidence="3 13" id="KW-0964">Secreted</keyword>
<evidence type="ECO:0000256" key="11">
    <source>
        <dbReference type="PIRSR" id="PIRSR601842-1"/>
    </source>
</evidence>
<dbReference type="PANTHER" id="PTHR33478:SF1">
    <property type="entry name" value="EXTRACELLULAR METALLOPROTEINASE MEP"/>
    <property type="match status" value="1"/>
</dbReference>
<dbReference type="GO" id="GO:0004222">
    <property type="term" value="F:metalloendopeptidase activity"/>
    <property type="evidence" value="ECO:0007669"/>
    <property type="project" value="InterPro"/>
</dbReference>
<feature type="binding site" evidence="12">
    <location>
        <position position="504"/>
    </location>
    <ligand>
        <name>Zn(2+)</name>
        <dbReference type="ChEBI" id="CHEBI:29105"/>
        <note>catalytic</note>
    </ligand>
</feature>
<name>A0A9W7ZKX5_9FUNG</name>
<dbReference type="GO" id="GO:0005615">
    <property type="term" value="C:extracellular space"/>
    <property type="evidence" value="ECO:0007669"/>
    <property type="project" value="InterPro"/>
</dbReference>
<evidence type="ECO:0000256" key="3">
    <source>
        <dbReference type="ARBA" id="ARBA00022525"/>
    </source>
</evidence>
<gene>
    <name evidence="15" type="ORF">IWQ60_010751</name>
</gene>
<dbReference type="InterPro" id="IPR050371">
    <property type="entry name" value="Fungal_virulence_M36"/>
</dbReference>
<evidence type="ECO:0000256" key="13">
    <source>
        <dbReference type="RuleBase" id="RU364017"/>
    </source>
</evidence>
<comment type="similarity">
    <text evidence="2 13">Belongs to the peptidase M36 family.</text>
</comment>
<dbReference type="InterPro" id="IPR011096">
    <property type="entry name" value="FTP_domain"/>
</dbReference>
<dbReference type="CDD" id="cd09596">
    <property type="entry name" value="M36"/>
    <property type="match status" value="1"/>
</dbReference>
<keyword evidence="5 12" id="KW-0479">Metal-binding</keyword>
<evidence type="ECO:0000313" key="16">
    <source>
        <dbReference type="Proteomes" id="UP001150569"/>
    </source>
</evidence>
<keyword evidence="6 13" id="KW-0732">Signal</keyword>
<evidence type="ECO:0000256" key="2">
    <source>
        <dbReference type="ARBA" id="ARBA00006006"/>
    </source>
</evidence>
<keyword evidence="8 12" id="KW-0862">Zinc</keyword>
<dbReference type="PANTHER" id="PTHR33478">
    <property type="entry name" value="EXTRACELLULAR METALLOPROTEINASE MEP"/>
    <property type="match status" value="1"/>
</dbReference>
<evidence type="ECO:0000256" key="8">
    <source>
        <dbReference type="ARBA" id="ARBA00022833"/>
    </source>
</evidence>
<dbReference type="AlphaFoldDB" id="A0A9W7ZKX5"/>
<dbReference type="Pfam" id="PF02128">
    <property type="entry name" value="Peptidase_M36"/>
    <property type="match status" value="1"/>
</dbReference>
<dbReference type="Proteomes" id="UP001150569">
    <property type="component" value="Unassembled WGS sequence"/>
</dbReference>
<evidence type="ECO:0000256" key="10">
    <source>
        <dbReference type="ARBA" id="ARBA00023145"/>
    </source>
</evidence>
<feature type="signal peptide" evidence="13">
    <location>
        <begin position="1"/>
        <end position="22"/>
    </location>
</feature>
<feature type="chain" id="PRO_5041012371" description="Extracellular metalloproteinase" evidence="13">
    <location>
        <begin position="23"/>
        <end position="707"/>
    </location>
</feature>
<comment type="subcellular location">
    <subcellularLocation>
        <location evidence="1 13">Secreted</location>
    </subcellularLocation>
</comment>
<dbReference type="Pfam" id="PF07504">
    <property type="entry name" value="FTP"/>
    <property type="match status" value="1"/>
</dbReference>
<evidence type="ECO:0000259" key="14">
    <source>
        <dbReference type="Pfam" id="PF07504"/>
    </source>
</evidence>